<protein>
    <submittedName>
        <fullName evidence="2">Uncharacterized protein</fullName>
    </submittedName>
</protein>
<feature type="chain" id="PRO_5002063959" evidence="1">
    <location>
        <begin position="25"/>
        <end position="44"/>
    </location>
</feature>
<dbReference type="EMBL" id="GBRH01210800">
    <property type="protein sequence ID" value="JAD87095.1"/>
    <property type="molecule type" value="Transcribed_RNA"/>
</dbReference>
<reference evidence="2" key="2">
    <citation type="journal article" date="2015" name="Data Brief">
        <title>Shoot transcriptome of the giant reed, Arundo donax.</title>
        <authorList>
            <person name="Barrero R.A."/>
            <person name="Guerrero F.D."/>
            <person name="Moolhuijzen P."/>
            <person name="Goolsby J.A."/>
            <person name="Tidwell J."/>
            <person name="Bellgard S.E."/>
            <person name="Bellgard M.I."/>
        </authorList>
    </citation>
    <scope>NUCLEOTIDE SEQUENCE</scope>
    <source>
        <tissue evidence="2">Shoot tissue taken approximately 20 cm above the soil surface</tissue>
    </source>
</reference>
<reference evidence="2" key="1">
    <citation type="submission" date="2014-09" db="EMBL/GenBank/DDBJ databases">
        <authorList>
            <person name="Magalhaes I.L.F."/>
            <person name="Oliveira U."/>
            <person name="Santos F.R."/>
            <person name="Vidigal T.H.D.A."/>
            <person name="Brescovit A.D."/>
            <person name="Santos A.J."/>
        </authorList>
    </citation>
    <scope>NUCLEOTIDE SEQUENCE</scope>
    <source>
        <tissue evidence="2">Shoot tissue taken approximately 20 cm above the soil surface</tissue>
    </source>
</reference>
<dbReference type="AlphaFoldDB" id="A0A0A9DN95"/>
<keyword evidence="1" id="KW-0732">Signal</keyword>
<organism evidence="2">
    <name type="scientific">Arundo donax</name>
    <name type="common">Giant reed</name>
    <name type="synonym">Donax arundinaceus</name>
    <dbReference type="NCBI Taxonomy" id="35708"/>
    <lineage>
        <taxon>Eukaryota</taxon>
        <taxon>Viridiplantae</taxon>
        <taxon>Streptophyta</taxon>
        <taxon>Embryophyta</taxon>
        <taxon>Tracheophyta</taxon>
        <taxon>Spermatophyta</taxon>
        <taxon>Magnoliopsida</taxon>
        <taxon>Liliopsida</taxon>
        <taxon>Poales</taxon>
        <taxon>Poaceae</taxon>
        <taxon>PACMAD clade</taxon>
        <taxon>Arundinoideae</taxon>
        <taxon>Arundineae</taxon>
        <taxon>Arundo</taxon>
    </lineage>
</organism>
<feature type="signal peptide" evidence="1">
    <location>
        <begin position="1"/>
        <end position="24"/>
    </location>
</feature>
<evidence type="ECO:0000256" key="1">
    <source>
        <dbReference type="SAM" id="SignalP"/>
    </source>
</evidence>
<accession>A0A0A9DN95</accession>
<proteinExistence type="predicted"/>
<name>A0A0A9DN95_ARUDO</name>
<sequence length="44" mass="5258">MLKYSMFVTMLCSLWNTIFWHGRCLNYGCGDALWQINFCFKVSE</sequence>
<evidence type="ECO:0000313" key="2">
    <source>
        <dbReference type="EMBL" id="JAD87095.1"/>
    </source>
</evidence>